<dbReference type="KEGG" id="rpc:RPC_2375"/>
<dbReference type="Pfam" id="PF10387">
    <property type="entry name" value="DUF2442"/>
    <property type="match status" value="1"/>
</dbReference>
<sequence>MPVSPISVRFDDHTLWVELSDGRTLGAPLAWFPKLAHATPEQRATVGLSRLGLHWDALDEDISIAGLLAGRGG</sequence>
<organism evidence="1">
    <name type="scientific">Rhodopseudomonas palustris (strain BisB18)</name>
    <dbReference type="NCBI Taxonomy" id="316056"/>
    <lineage>
        <taxon>Bacteria</taxon>
        <taxon>Pseudomonadati</taxon>
        <taxon>Pseudomonadota</taxon>
        <taxon>Alphaproteobacteria</taxon>
        <taxon>Hyphomicrobiales</taxon>
        <taxon>Nitrobacteraceae</taxon>
        <taxon>Rhodopseudomonas</taxon>
    </lineage>
</organism>
<dbReference type="AlphaFoldDB" id="Q215K8"/>
<reference evidence="1" key="1">
    <citation type="submission" date="2006-03" db="EMBL/GenBank/DDBJ databases">
        <title>Complete sequence of Rhodopseudomonas palustris BisB18.</title>
        <authorList>
            <consortium name="US DOE Joint Genome Institute"/>
            <person name="Copeland A."/>
            <person name="Lucas S."/>
            <person name="Lapidus A."/>
            <person name="Barry K."/>
            <person name="Detter J.C."/>
            <person name="Glavina del Rio T."/>
            <person name="Hammon N."/>
            <person name="Israni S."/>
            <person name="Dalin E."/>
            <person name="Tice H."/>
            <person name="Pitluck S."/>
            <person name="Chain P."/>
            <person name="Malfatti S."/>
            <person name="Shin M."/>
            <person name="Vergez L."/>
            <person name="Schmutz J."/>
            <person name="Larimer F."/>
            <person name="Land M."/>
            <person name="Hauser L."/>
            <person name="Pelletier D.A."/>
            <person name="Kyrpides N."/>
            <person name="Anderson I."/>
            <person name="Oda Y."/>
            <person name="Harwood C.S."/>
            <person name="Richardson P."/>
        </authorList>
    </citation>
    <scope>NUCLEOTIDE SEQUENCE [LARGE SCALE GENOMIC DNA]</scope>
    <source>
        <strain evidence="1">BisB18</strain>
    </source>
</reference>
<evidence type="ECO:0008006" key="2">
    <source>
        <dbReference type="Google" id="ProtNLM"/>
    </source>
</evidence>
<dbReference type="EMBL" id="CP000301">
    <property type="protein sequence ID" value="ABD87928.1"/>
    <property type="molecule type" value="Genomic_DNA"/>
</dbReference>
<dbReference type="Gene3D" id="3.30.2020.40">
    <property type="entry name" value="Uncharacterised protein PF10387, DUF2442"/>
    <property type="match status" value="1"/>
</dbReference>
<protein>
    <recommendedName>
        <fullName evidence="2">DUF2442 domain-containing protein</fullName>
    </recommendedName>
</protein>
<dbReference type="InterPro" id="IPR018841">
    <property type="entry name" value="DUF2442"/>
</dbReference>
<dbReference type="HOGENOM" id="CLU_177114_0_0_5"/>
<name>Q215K8_RHOPB</name>
<proteinExistence type="predicted"/>
<accession>Q215K8</accession>
<evidence type="ECO:0000313" key="1">
    <source>
        <dbReference type="EMBL" id="ABD87928.1"/>
    </source>
</evidence>
<gene>
    <name evidence="1" type="ordered locus">RPC_2375</name>
</gene>
<dbReference type="RefSeq" id="WP_011472825.1">
    <property type="nucleotide sequence ID" value="NC_007925.1"/>
</dbReference>
<dbReference type="OrthoDB" id="337884at2"/>
<dbReference type="STRING" id="316056.RPC_2375"/>